<dbReference type="PANTHER" id="PTHR31050">
    <property type="entry name" value="OS08G0413200 PROTEIN"/>
    <property type="match status" value="1"/>
</dbReference>
<accession>A0A6A2WSJ3</accession>
<name>A0A6A2WSJ3_HIBSY</name>
<sequence length="339" mass="38651">MYVTRTLSRYRRNPVEVPVAAAAPQSGLMVLRGREAAEKVEVRGFINKGLFKELPLPSNAVFFTSTLMQLACQCATEDDESFCCSGRFIPDMKPKPFDHRDESLQFEICSATRDCFIAKPVVPHGLTPRFLRFRFRVFVRNERVYDLRDDAKGLNISILSHVPELGSGENLIVGKWYTPFVFVKDCSLRVQMETSLFYNVTLERLWEKIYSWENDDGRGRKGDVVALSVEIEREVDFLFGVQVVRGGGCDDEGFVWFGSGGVGLSSAVFEGMRWIEELVGWVDGVERVDKVVEIGGDGGGWRRFECYVLVERFALRRMDGTLVLNCDFRHTHEIRIKWG</sequence>
<organism evidence="1 2">
    <name type="scientific">Hibiscus syriacus</name>
    <name type="common">Rose of Sharon</name>
    <dbReference type="NCBI Taxonomy" id="106335"/>
    <lineage>
        <taxon>Eukaryota</taxon>
        <taxon>Viridiplantae</taxon>
        <taxon>Streptophyta</taxon>
        <taxon>Embryophyta</taxon>
        <taxon>Tracheophyta</taxon>
        <taxon>Spermatophyta</taxon>
        <taxon>Magnoliopsida</taxon>
        <taxon>eudicotyledons</taxon>
        <taxon>Gunneridae</taxon>
        <taxon>Pentapetalae</taxon>
        <taxon>rosids</taxon>
        <taxon>malvids</taxon>
        <taxon>Malvales</taxon>
        <taxon>Malvaceae</taxon>
        <taxon>Malvoideae</taxon>
        <taxon>Hibiscus</taxon>
    </lineage>
</organism>
<dbReference type="Proteomes" id="UP000436088">
    <property type="component" value="Unassembled WGS sequence"/>
</dbReference>
<dbReference type="EMBL" id="VEPZ02001660">
    <property type="protein sequence ID" value="KAE8664142.1"/>
    <property type="molecule type" value="Genomic_DNA"/>
</dbReference>
<protein>
    <submittedName>
        <fullName evidence="1">Uncharacterized protein</fullName>
    </submittedName>
</protein>
<gene>
    <name evidence="1" type="ORF">F3Y22_tig00112856pilonHSYRG00122</name>
</gene>
<dbReference type="PANTHER" id="PTHR31050:SF9">
    <property type="match status" value="1"/>
</dbReference>
<evidence type="ECO:0000313" key="1">
    <source>
        <dbReference type="EMBL" id="KAE8664142.1"/>
    </source>
</evidence>
<reference evidence="1" key="1">
    <citation type="submission" date="2019-09" db="EMBL/GenBank/DDBJ databases">
        <title>Draft genome information of white flower Hibiscus syriacus.</title>
        <authorList>
            <person name="Kim Y.-M."/>
        </authorList>
    </citation>
    <scope>NUCLEOTIDE SEQUENCE [LARGE SCALE GENOMIC DNA]</scope>
    <source>
        <strain evidence="1">YM2019G1</strain>
    </source>
</reference>
<proteinExistence type="predicted"/>
<comment type="caution">
    <text evidence="1">The sequence shown here is derived from an EMBL/GenBank/DDBJ whole genome shotgun (WGS) entry which is preliminary data.</text>
</comment>
<dbReference type="AlphaFoldDB" id="A0A6A2WSJ3"/>
<evidence type="ECO:0000313" key="2">
    <source>
        <dbReference type="Proteomes" id="UP000436088"/>
    </source>
</evidence>
<keyword evidence="2" id="KW-1185">Reference proteome</keyword>